<dbReference type="PANTHER" id="PTHR23290">
    <property type="entry name" value="RRNA N6-ADENOSINE-METHYLTRANSFERASE METTL5"/>
    <property type="match status" value="1"/>
</dbReference>
<sequence length="210" mass="23650">MLAIGCAILGASRVTGIDVDPDALDVAKHNIMECGVHDTIDLIQIDAQSFEDTIKARLIKKETDNEGLNSNFKKKHPKNMFDTVVLNPPFGTRIKGADMQFLKIATELTNKAVYSLHKTSTREFVTTKATQWGFSVEVVAELKYDLEKSMSFHKKVSKPIEVDLIRLTRISMNKRIKNANEPGVSRDLSSQKLQAKRVVVKTEKKRSMFK</sequence>
<dbReference type="InterPro" id="IPR051720">
    <property type="entry name" value="rRNA_MeTrfase/Polyamine_Synth"/>
</dbReference>
<dbReference type="Gene3D" id="3.40.50.150">
    <property type="entry name" value="Vaccinia Virus protein VP39"/>
    <property type="match status" value="1"/>
</dbReference>
<dbReference type="Pfam" id="PF06325">
    <property type="entry name" value="PrmA"/>
    <property type="match status" value="1"/>
</dbReference>
<dbReference type="InterPro" id="IPR002052">
    <property type="entry name" value="DNA_methylase_N6_adenine_CS"/>
</dbReference>
<dbReference type="GO" id="GO:0008988">
    <property type="term" value="F:rRNA (adenine-N6-)-methyltransferase activity"/>
    <property type="evidence" value="ECO:0007669"/>
    <property type="project" value="TreeGrafter"/>
</dbReference>
<comment type="caution">
    <text evidence="1">The sequence shown here is derived from an EMBL/GenBank/DDBJ whole genome shotgun (WGS) entry which is preliminary data.</text>
</comment>
<dbReference type="EMBL" id="JAOPGA020000879">
    <property type="protein sequence ID" value="KAL0482657.1"/>
    <property type="molecule type" value="Genomic_DNA"/>
</dbReference>
<dbReference type="AlphaFoldDB" id="A0AAW2YYU2"/>
<gene>
    <name evidence="1" type="ORF">AKO1_014348</name>
</gene>
<keyword evidence="2" id="KW-1185">Reference proteome</keyword>
<evidence type="ECO:0000313" key="1">
    <source>
        <dbReference type="EMBL" id="KAL0482657.1"/>
    </source>
</evidence>
<organism evidence="1 2">
    <name type="scientific">Acrasis kona</name>
    <dbReference type="NCBI Taxonomy" id="1008807"/>
    <lineage>
        <taxon>Eukaryota</taxon>
        <taxon>Discoba</taxon>
        <taxon>Heterolobosea</taxon>
        <taxon>Tetramitia</taxon>
        <taxon>Eutetramitia</taxon>
        <taxon>Acrasidae</taxon>
        <taxon>Acrasis</taxon>
    </lineage>
</organism>
<dbReference type="GO" id="GO:0003676">
    <property type="term" value="F:nucleic acid binding"/>
    <property type="evidence" value="ECO:0007669"/>
    <property type="project" value="InterPro"/>
</dbReference>
<reference evidence="1 2" key="1">
    <citation type="submission" date="2024-03" db="EMBL/GenBank/DDBJ databases">
        <title>The Acrasis kona genome and developmental transcriptomes reveal deep origins of eukaryotic multicellular pathways.</title>
        <authorList>
            <person name="Sheikh S."/>
            <person name="Fu C.-J."/>
            <person name="Brown M.W."/>
            <person name="Baldauf S.L."/>
        </authorList>
    </citation>
    <scope>NUCLEOTIDE SEQUENCE [LARGE SCALE GENOMIC DNA]</scope>
    <source>
        <strain evidence="1 2">ATCC MYA-3509</strain>
    </source>
</reference>
<accession>A0AAW2YYU2</accession>
<name>A0AAW2YYU2_9EUKA</name>
<protein>
    <recommendedName>
        <fullName evidence="3">Methyltransferase-like protein 5</fullName>
    </recommendedName>
</protein>
<dbReference type="InterPro" id="IPR029063">
    <property type="entry name" value="SAM-dependent_MTases_sf"/>
</dbReference>
<evidence type="ECO:0000313" key="2">
    <source>
        <dbReference type="Proteomes" id="UP001431209"/>
    </source>
</evidence>
<dbReference type="SUPFAM" id="SSF53335">
    <property type="entry name" value="S-adenosyl-L-methionine-dependent methyltransferases"/>
    <property type="match status" value="1"/>
</dbReference>
<proteinExistence type="predicted"/>
<dbReference type="PANTHER" id="PTHR23290:SF0">
    <property type="entry name" value="RRNA N6-ADENOSINE-METHYLTRANSFERASE METTL5"/>
    <property type="match status" value="1"/>
</dbReference>
<dbReference type="PROSITE" id="PS00092">
    <property type="entry name" value="N6_MTASE"/>
    <property type="match status" value="1"/>
</dbReference>
<dbReference type="Proteomes" id="UP001431209">
    <property type="component" value="Unassembled WGS sequence"/>
</dbReference>
<evidence type="ECO:0008006" key="3">
    <source>
        <dbReference type="Google" id="ProtNLM"/>
    </source>
</evidence>